<dbReference type="InterPro" id="IPR044822">
    <property type="entry name" value="Myb_DNA-bind_4"/>
</dbReference>
<dbReference type="GO" id="GO:0030627">
    <property type="term" value="F:pre-mRNA 5'-splice site binding"/>
    <property type="evidence" value="ECO:0007669"/>
    <property type="project" value="TreeGrafter"/>
</dbReference>
<protein>
    <recommendedName>
        <fullName evidence="8">Pre-mRNA-processing factor 39</fullName>
    </recommendedName>
    <alternativeName>
        <fullName evidence="9">PRP39 homolog</fullName>
    </alternativeName>
</protein>
<sequence>MPPRARPSPVWSNGEVLDLISVCAEEAVQSQLRSRRRNEDSFRQISRDMLERGRDRDSLQFRVKEKELRNAYRKVREANSRSGAAPANCRFYKELNVILGADPTFTPSTTMDTSEPSSIRREEEEEQQQQSKSEGAEAEEDTPESLDACSQELFSSQEEGENAQEKHSPIQLKPALVRSPASRRGLNGTKPVPPIPRGASPLPDKSELNTAGQKNEESEDIWKSEKDKKLAADLSELNVNDKESDQEEMQSSLRSLRNSAAKKRAKLSGSTSDLESPDSALKLDLTMDSPSRTSSPNVSSYSESGVYSQESLTSPVSTTPQGKTTSSDIFPLLGCKSCPARLSSARNRSTNIVEQSSSAGITFHDKSTSNVSIIGQRLNYGNGSGDYEDDKQREVSPCVFKGQNKEHQRHCKPTKGFTGSTSSLQQINNLDFISPSALSEDSVVIVGKGVFGSPPSAPLTYSQSMISCVENGDVLSLKQGIEPLSGIYGRAVQQNSAPFLDTENEKDMKVAMSKSARDKMRQKKKEEKEQSHKEHQEVNDVEKKERNPWERLRRSEPEKMATESLSFYGDVLITSKNESSFEDVAFSTPLKRTSSLRQTQSSVLLDSGDLFTYLKKSMDQELDSTVKVLLHKAGESNTFIREDVDKALKAMVNNVTPARALCSLINGGQSHLHTAVRRCTAQHLSDVVERMGPGRILSGIKDVTDRILPAVAKFAQDGSQETRYYGRKMLFSMMTHPDFDKMLEKYVPSKDLPYIKESVSGLRQKGLGEMPLDTPSAKGRRSHTGSIGHSRSSSTSRDALNITEREITEVREITRKPVARNSLESAEYVKVITSLLNAKDFRDRINGIKQLLSDTENNQDLVVANIVKIFDAFKSRLHDSNSKVNQVALETMYKMIPLLKDNLSPVINMLIPAMVDNNLNSKNPGIYAAATNVIQALCQHLAANVDTTVRCQLSVWTDCSAFPTQRYEDNYLLLQPFCTKAQFLNGKAKQDMTEKLADRIIVSIVRFRHTHLTVPLNTVQRIQKAALFWISFNRTTLTAAMQNSDHTEDDCNLSNDNTVSSTDAAGEQLTDFSTEIMSVTEMEQSPDSSPDVNEETTQESGIPNIHSLHTTDVEAHFPPEYEKFWKVVEENPQDFTGWVYLLQYVEQENHLLAARKAFDRFFTHYPYCYGYWKKYADLEKRHDNIKQSDEVYRRGLQAIPLSVDLWIHYINFLKETLDPVDPETNNTVRGAYEHAVLAAGTDFRSDRLWEMYINWENEQGNLREVTAIYDRILGIPTQLYSHHFQRFKEHIQNNLPRDLLTPEQFIQLRRELASVNGHSGDDAPPGDDLPSGIEDITDPAKLITEIENMRHRIQEIHQEMFNHNEHEVSKRWTFEEGIKRPYFHVKPLEKAQLKNWREYLESEIENGTHERVVVLFERCVISCALYEDFWIKYAKYMENHSIEGVRHVYSRACTIHLPKKPMVHMLWAAFEEQQGNINEARRILKTFEECVLGLAMVRLRRVSLERRHGNMEEAEHLLQEAVKNAKSSGESSFYAIKLARHLFKVQKNLPKARKVLLEAIERDKENTKLYLNLLEMEYSGDLKQNEENILTCFDKAVNGALSIKMRITFSQRKVEFLEDFGSDVNKLLDAYDEHQTLLKEQDSLKRKAENGSGEPDEKKAHTDDATLASTQMMDGDMQANQVAYNYNAWYQIIQRSTQQMHTNRKLQIQTYEEQQLVNKHFTAVTSGGTQVLNRKEIWHNKRVFFLTPQVMVNDLSRGTCPAAEIKCLVIDEAHKALGNYAYCQVVKELSKYTNQFRILALSATPGSDTKAVQEVISNLLIAQIELCSEDSPDIQPYSHERQVEKFVVPLGKELAEIQNAYIRVYERESSFCPPGPVTIAAFSSAHGDGAMEGKHFNVHT</sequence>
<dbReference type="Pfam" id="PF13837">
    <property type="entry name" value="Myb_DNA-bind_4"/>
    <property type="match status" value="1"/>
</dbReference>
<dbReference type="InterPro" id="IPR014001">
    <property type="entry name" value="Helicase_ATP-bd"/>
</dbReference>
<feature type="region of interest" description="Disordered" evidence="10">
    <location>
        <begin position="102"/>
        <end position="325"/>
    </location>
</feature>
<dbReference type="SUPFAM" id="SSF48371">
    <property type="entry name" value="ARM repeat"/>
    <property type="match status" value="1"/>
</dbReference>
<dbReference type="InterPro" id="IPR003107">
    <property type="entry name" value="HAT"/>
</dbReference>
<dbReference type="Gene3D" id="3.40.50.300">
    <property type="entry name" value="P-loop containing nucleotide triphosphate hydrolases"/>
    <property type="match status" value="2"/>
</dbReference>
<dbReference type="GO" id="GO:0005524">
    <property type="term" value="F:ATP binding"/>
    <property type="evidence" value="ECO:0007669"/>
    <property type="project" value="InterPro"/>
</dbReference>
<evidence type="ECO:0000313" key="13">
    <source>
        <dbReference type="Proteomes" id="UP000031443"/>
    </source>
</evidence>
<evidence type="ECO:0000256" key="6">
    <source>
        <dbReference type="ARBA" id="ARBA00023242"/>
    </source>
</evidence>
<evidence type="ECO:0000256" key="4">
    <source>
        <dbReference type="ARBA" id="ARBA00022737"/>
    </source>
</evidence>
<evidence type="ECO:0000259" key="11">
    <source>
        <dbReference type="PROSITE" id="PS51192"/>
    </source>
</evidence>
<keyword evidence="6" id="KW-0539">Nucleus</keyword>
<feature type="region of interest" description="Disordered" evidence="10">
    <location>
        <begin position="499"/>
        <end position="557"/>
    </location>
</feature>
<feature type="compositionally biased region" description="Polar residues" evidence="10">
    <location>
        <begin position="303"/>
        <end position="325"/>
    </location>
</feature>
<feature type="compositionally biased region" description="Basic and acidic residues" evidence="10">
    <location>
        <begin position="503"/>
        <end position="557"/>
    </location>
</feature>
<feature type="compositionally biased region" description="Polar residues" evidence="10">
    <location>
        <begin position="1052"/>
        <end position="1063"/>
    </location>
</feature>
<feature type="compositionally biased region" description="Basic and acidic residues" evidence="10">
    <location>
        <begin position="214"/>
        <end position="231"/>
    </location>
</feature>
<dbReference type="FunFam" id="1.25.40.10:FF:000091">
    <property type="entry name" value="Pre-mRNA-processing factor 39"/>
    <property type="match status" value="1"/>
</dbReference>
<dbReference type="SUPFAM" id="SSF52540">
    <property type="entry name" value="P-loop containing nucleoside triphosphate hydrolases"/>
    <property type="match status" value="1"/>
</dbReference>
<dbReference type="EMBL" id="KB557124">
    <property type="protein sequence ID" value="EMP29320.1"/>
    <property type="molecule type" value="Genomic_DNA"/>
</dbReference>
<dbReference type="Pfam" id="PF23240">
    <property type="entry name" value="HAT_PRP39_N"/>
    <property type="match status" value="1"/>
</dbReference>
<dbReference type="Gene3D" id="1.25.10.10">
    <property type="entry name" value="Leucine-rich Repeat Variant"/>
    <property type="match status" value="2"/>
</dbReference>
<keyword evidence="5" id="KW-0508">mRNA splicing</keyword>
<dbReference type="SUPFAM" id="SSF48452">
    <property type="entry name" value="TPR-like"/>
    <property type="match status" value="2"/>
</dbReference>
<dbReference type="GO" id="GO:0000243">
    <property type="term" value="C:commitment complex"/>
    <property type="evidence" value="ECO:0007669"/>
    <property type="project" value="TreeGrafter"/>
</dbReference>
<dbReference type="InterPro" id="IPR016024">
    <property type="entry name" value="ARM-type_fold"/>
</dbReference>
<dbReference type="PANTHER" id="PTHR17204:SF5">
    <property type="entry name" value="PRE-MRNA-PROCESSING FACTOR 39"/>
    <property type="match status" value="1"/>
</dbReference>
<dbReference type="GO" id="GO:0005685">
    <property type="term" value="C:U1 snRNP"/>
    <property type="evidence" value="ECO:0007669"/>
    <property type="project" value="TreeGrafter"/>
</dbReference>
<dbReference type="PANTHER" id="PTHR17204">
    <property type="entry name" value="PRE-MRNA PROCESSING PROTEIN PRP39-RELATED"/>
    <property type="match status" value="1"/>
</dbReference>
<dbReference type="STRING" id="8469.M7B1N8"/>
<dbReference type="InterPro" id="IPR011990">
    <property type="entry name" value="TPR-like_helical_dom_sf"/>
</dbReference>
<dbReference type="Gene3D" id="1.10.10.60">
    <property type="entry name" value="Homeodomain-like"/>
    <property type="match status" value="1"/>
</dbReference>
<evidence type="ECO:0000256" key="3">
    <source>
        <dbReference type="ARBA" id="ARBA00022664"/>
    </source>
</evidence>
<feature type="region of interest" description="Disordered" evidence="10">
    <location>
        <begin position="765"/>
        <end position="798"/>
    </location>
</feature>
<comment type="subcellular location">
    <subcellularLocation>
        <location evidence="2">Nucleus</location>
    </subcellularLocation>
</comment>
<dbReference type="FunFam" id="1.25.40.10:FF:000063">
    <property type="entry name" value="Pre-mRNA processing factor 39"/>
    <property type="match status" value="1"/>
</dbReference>
<keyword evidence="3" id="KW-0507">mRNA processing</keyword>
<feature type="region of interest" description="Disordered" evidence="10">
    <location>
        <begin position="1640"/>
        <end position="1662"/>
    </location>
</feature>
<name>M7B1N8_CHEMY</name>
<evidence type="ECO:0000256" key="8">
    <source>
        <dbReference type="ARBA" id="ARBA00067962"/>
    </source>
</evidence>
<dbReference type="InterPro" id="IPR011545">
    <property type="entry name" value="DEAD/DEAH_box_helicase_dom"/>
</dbReference>
<feature type="region of interest" description="Disordered" evidence="10">
    <location>
        <begin position="1045"/>
        <end position="1065"/>
    </location>
</feature>
<feature type="compositionally biased region" description="Polar residues" evidence="10">
    <location>
        <begin position="1080"/>
        <end position="1091"/>
    </location>
</feature>
<evidence type="ECO:0000313" key="12">
    <source>
        <dbReference type="EMBL" id="EMP29320.1"/>
    </source>
</evidence>
<feature type="compositionally biased region" description="Low complexity" evidence="10">
    <location>
        <begin position="784"/>
        <end position="797"/>
    </location>
</feature>
<keyword evidence="13" id="KW-1185">Reference proteome</keyword>
<keyword evidence="4" id="KW-0677">Repeat</keyword>
<organism evidence="12 13">
    <name type="scientific">Chelonia mydas</name>
    <name type="common">Green sea-turtle</name>
    <name type="synonym">Chelonia agassizi</name>
    <dbReference type="NCBI Taxonomy" id="8469"/>
    <lineage>
        <taxon>Eukaryota</taxon>
        <taxon>Metazoa</taxon>
        <taxon>Chordata</taxon>
        <taxon>Craniata</taxon>
        <taxon>Vertebrata</taxon>
        <taxon>Euteleostomi</taxon>
        <taxon>Archelosauria</taxon>
        <taxon>Testudinata</taxon>
        <taxon>Testudines</taxon>
        <taxon>Cryptodira</taxon>
        <taxon>Durocryptodira</taxon>
        <taxon>Americhelydia</taxon>
        <taxon>Chelonioidea</taxon>
        <taxon>Cheloniidae</taxon>
        <taxon>Chelonia</taxon>
    </lineage>
</organism>
<evidence type="ECO:0000256" key="7">
    <source>
        <dbReference type="ARBA" id="ARBA00038019"/>
    </source>
</evidence>
<dbReference type="GO" id="GO:0071004">
    <property type="term" value="C:U2-type prespliceosome"/>
    <property type="evidence" value="ECO:0007669"/>
    <property type="project" value="TreeGrafter"/>
</dbReference>
<feature type="region of interest" description="Disordered" evidence="10">
    <location>
        <begin position="1080"/>
        <end position="1103"/>
    </location>
</feature>
<gene>
    <name evidence="12" type="ORF">UY3_13564</name>
</gene>
<dbReference type="InterPro" id="IPR059164">
    <property type="entry name" value="HAT_PRP39_C"/>
</dbReference>
<feature type="compositionally biased region" description="Low complexity" evidence="10">
    <location>
        <begin position="289"/>
        <end position="302"/>
    </location>
</feature>
<evidence type="ECO:0000256" key="1">
    <source>
        <dbReference type="ARBA" id="ARBA00003777"/>
    </source>
</evidence>
<dbReference type="Pfam" id="PF00270">
    <property type="entry name" value="DEAD"/>
    <property type="match status" value="1"/>
</dbReference>
<evidence type="ECO:0000256" key="5">
    <source>
        <dbReference type="ARBA" id="ARBA00023187"/>
    </source>
</evidence>
<feature type="domain" description="Helicase ATP-binding" evidence="11">
    <location>
        <begin position="1703"/>
        <end position="1823"/>
    </location>
</feature>
<comment type="function">
    <text evidence="1">Involved in pre-mRNA splicing.</text>
</comment>
<dbReference type="InterPro" id="IPR027417">
    <property type="entry name" value="P-loop_NTPase"/>
</dbReference>
<dbReference type="eggNOG" id="KOG1258">
    <property type="taxonomic scope" value="Eukaryota"/>
</dbReference>
<reference evidence="13" key="1">
    <citation type="journal article" date="2013" name="Nat. Genet.">
        <title>The draft genomes of soft-shell turtle and green sea turtle yield insights into the development and evolution of the turtle-specific body plan.</title>
        <authorList>
            <person name="Wang Z."/>
            <person name="Pascual-Anaya J."/>
            <person name="Zadissa A."/>
            <person name="Li W."/>
            <person name="Niimura Y."/>
            <person name="Huang Z."/>
            <person name="Li C."/>
            <person name="White S."/>
            <person name="Xiong Z."/>
            <person name="Fang D."/>
            <person name="Wang B."/>
            <person name="Ming Y."/>
            <person name="Chen Y."/>
            <person name="Zheng Y."/>
            <person name="Kuraku S."/>
            <person name="Pignatelli M."/>
            <person name="Herrero J."/>
            <person name="Beal K."/>
            <person name="Nozawa M."/>
            <person name="Li Q."/>
            <person name="Wang J."/>
            <person name="Zhang H."/>
            <person name="Yu L."/>
            <person name="Shigenobu S."/>
            <person name="Wang J."/>
            <person name="Liu J."/>
            <person name="Flicek P."/>
            <person name="Searle S."/>
            <person name="Wang J."/>
            <person name="Kuratani S."/>
            <person name="Yin Y."/>
            <person name="Aken B."/>
            <person name="Zhang G."/>
            <person name="Irie N."/>
        </authorList>
    </citation>
    <scope>NUCLEOTIDE SEQUENCE [LARGE SCALE GENOMIC DNA]</scope>
</reference>
<dbReference type="PROSITE" id="PS51192">
    <property type="entry name" value="HELICASE_ATP_BIND_1"/>
    <property type="match status" value="1"/>
</dbReference>
<accession>M7B1N8</accession>
<evidence type="ECO:0000256" key="2">
    <source>
        <dbReference type="ARBA" id="ARBA00004123"/>
    </source>
</evidence>
<dbReference type="InterPro" id="IPR011989">
    <property type="entry name" value="ARM-like"/>
</dbReference>
<dbReference type="Pfam" id="PF23241">
    <property type="entry name" value="HAT_PRP39_C"/>
    <property type="match status" value="1"/>
</dbReference>
<evidence type="ECO:0000256" key="9">
    <source>
        <dbReference type="ARBA" id="ARBA00080852"/>
    </source>
</evidence>
<evidence type="ECO:0000256" key="10">
    <source>
        <dbReference type="SAM" id="MobiDB-lite"/>
    </source>
</evidence>
<dbReference type="SMART" id="SM00386">
    <property type="entry name" value="HAT"/>
    <property type="match status" value="7"/>
</dbReference>
<dbReference type="GO" id="GO:0000395">
    <property type="term" value="P:mRNA 5'-splice site recognition"/>
    <property type="evidence" value="ECO:0007669"/>
    <property type="project" value="TreeGrafter"/>
</dbReference>
<feature type="compositionally biased region" description="Polar residues" evidence="10">
    <location>
        <begin position="249"/>
        <end position="258"/>
    </location>
</feature>
<proteinExistence type="inferred from homology"/>
<dbReference type="Gene3D" id="1.25.40.10">
    <property type="entry name" value="Tetratricopeptide repeat domain"/>
    <property type="match status" value="2"/>
</dbReference>
<dbReference type="Proteomes" id="UP000031443">
    <property type="component" value="Unassembled WGS sequence"/>
</dbReference>
<comment type="similarity">
    <text evidence="7">Belongs to the PRP39 family.</text>
</comment>